<evidence type="ECO:0000313" key="2">
    <source>
        <dbReference type="Proteomes" id="UP000017429"/>
    </source>
</evidence>
<reference evidence="1" key="3">
    <citation type="submission" date="2022-06" db="EMBL/GenBank/DDBJ databases">
        <title>Resources to Facilitate Use of the Altered Schaedler Flora (ASF) Mouse Model to Study Microbiome Function.</title>
        <authorList>
            <person name="Proctor A."/>
            <person name="Parvinroo S."/>
            <person name="Richie T."/>
            <person name="Jia X."/>
            <person name="Lee S.T.M."/>
            <person name="Karp P.D."/>
            <person name="Paley S."/>
            <person name="Kostic A.D."/>
            <person name="Pierre J.F."/>
            <person name="Wannemuehler M.J."/>
            <person name="Phillips G.J."/>
        </authorList>
    </citation>
    <scope>NUCLEOTIDE SEQUENCE</scope>
    <source>
        <strain evidence="1">ASF457</strain>
    </source>
</reference>
<reference evidence="1" key="2">
    <citation type="submission" date="2022-05" db="EMBL/GenBank/DDBJ databases">
        <authorList>
            <person name="Proctor A.L."/>
            <person name="Phillips G.J."/>
            <person name="Wannemuehler M.J."/>
        </authorList>
    </citation>
    <scope>NUCLEOTIDE SEQUENCE</scope>
    <source>
        <strain evidence="1">ASF457</strain>
    </source>
</reference>
<dbReference type="RefSeq" id="WP_023275365.1">
    <property type="nucleotide sequence ID" value="NZ_CP097562.1"/>
</dbReference>
<dbReference type="Proteomes" id="UP000017429">
    <property type="component" value="Chromosome"/>
</dbReference>
<keyword evidence="2" id="KW-1185">Reference proteome</keyword>
<name>V2QEC7_9BACT</name>
<sequence>MGIFRKDRELFKPEYNNDYTIHSGSYRSDNQKEVSLEENVGARCRIDNLQKIWTKNFLLITILPVLFIIGSSMLASWTGNYDMFLIFIVVFTFLYAGMVLKNMLMKDNLVNVYIIRKTKFYEILYKKISEKYTVSSEYSNKINEYVNLFPKKYKMRTAVKELAGSILIFVFLFVYLSIALFTDKYEFEPFNHYNDVLFIVMFVITFIIISKFFMINPLKRKNEIWYEINLFEKDIAETFQQIIPDSNKNKKILNYPVDKSLKQPFALYLTASIFTGFFFILWDNQMVMAKQKYLSKAYLVEDYFVDLISE</sequence>
<dbReference type="AlphaFoldDB" id="V2QEC7"/>
<dbReference type="KEGG" id="msch:N508_001069"/>
<accession>V2QEC7</accession>
<reference evidence="1" key="1">
    <citation type="journal article" date="2014" name="Genome Announc.">
        <title>Draft genome sequences of the altered schaedler flora, a defined bacterial community from gnotobiotic mice.</title>
        <authorList>
            <person name="Wannemuehler M.J."/>
            <person name="Overstreet A.M."/>
            <person name="Ward D.V."/>
            <person name="Phillips G.J."/>
        </authorList>
    </citation>
    <scope>NUCLEOTIDE SEQUENCE</scope>
    <source>
        <strain evidence="1">ASF457</strain>
    </source>
</reference>
<proteinExistence type="predicted"/>
<organism evidence="1 2">
    <name type="scientific">Mucispirillum schaedleri ASF457</name>
    <dbReference type="NCBI Taxonomy" id="1379858"/>
    <lineage>
        <taxon>Bacteria</taxon>
        <taxon>Pseudomonadati</taxon>
        <taxon>Deferribacterota</taxon>
        <taxon>Deferribacteres</taxon>
        <taxon>Deferribacterales</taxon>
        <taxon>Mucispirillaceae</taxon>
        <taxon>Mucispirillum</taxon>
    </lineage>
</organism>
<gene>
    <name evidence="1" type="ORF">N508_001069</name>
</gene>
<evidence type="ECO:0000313" key="1">
    <source>
        <dbReference type="EMBL" id="USF23994.1"/>
    </source>
</evidence>
<dbReference type="EMBL" id="CP097562">
    <property type="protein sequence ID" value="USF23994.1"/>
    <property type="molecule type" value="Genomic_DNA"/>
</dbReference>
<protein>
    <submittedName>
        <fullName evidence="1">Uncharacterized protein</fullName>
    </submittedName>
</protein>